<accession>A0AAV5AIQ4</accession>
<dbReference type="EMBL" id="BPWL01000007">
    <property type="protein sequence ID" value="GJJ11830.1"/>
    <property type="molecule type" value="Genomic_DNA"/>
</dbReference>
<dbReference type="Gene3D" id="3.40.50.150">
    <property type="entry name" value="Vaccinia Virus protein VP39"/>
    <property type="match status" value="1"/>
</dbReference>
<dbReference type="Pfam" id="PF13649">
    <property type="entry name" value="Methyltransf_25"/>
    <property type="match status" value="1"/>
</dbReference>
<evidence type="ECO:0000256" key="1">
    <source>
        <dbReference type="SAM" id="MobiDB-lite"/>
    </source>
</evidence>
<organism evidence="3 4">
    <name type="scientific">Clathrus columnatus</name>
    <dbReference type="NCBI Taxonomy" id="1419009"/>
    <lineage>
        <taxon>Eukaryota</taxon>
        <taxon>Fungi</taxon>
        <taxon>Dikarya</taxon>
        <taxon>Basidiomycota</taxon>
        <taxon>Agaricomycotina</taxon>
        <taxon>Agaricomycetes</taxon>
        <taxon>Phallomycetidae</taxon>
        <taxon>Phallales</taxon>
        <taxon>Clathraceae</taxon>
        <taxon>Clathrus</taxon>
    </lineage>
</organism>
<proteinExistence type="predicted"/>
<feature type="region of interest" description="Disordered" evidence="1">
    <location>
        <begin position="1"/>
        <end position="77"/>
    </location>
</feature>
<sequence length="666" mass="75518">MSSQTIPTTIKTPTQQSSGQDFTGRMCFSIQGDASDTGGLTRTPSARLLSTADHPITRTKSVPSSQQPTSLKAKRSKATRGATLFKAFSSAVPQGVPTRDSCIEYDWGAARRAALFARDLVQLQLDNPAFEPTEYTMEDWVKDLLTSFPQRQWELSDAEVAFWAEKLEERRRYFVYKPPRMSNGSSISPHPIDSLPYPLSYDKAALQNDRHSYELLKRIYYDLPSIHGLQFATKPPKIVLDLGCGDGSWILDAAQCWKGSQFYGIDVQRVHPEDKEVVEVYGEELAKKVKFVTFNFLSDKLPFVDGVFEMVRMANLKWCIPANRWEDVLHEVRRVTARGGLIEIIDDDFIAYTDPDNRLTSRQLGCCQALDSQFAEVLRGRGLSLNTNGLMTDRLGKVFTKFHEDVIPVAISPETGVSHPRKKDTIFSRKCSRFNSVRPNTEVKRWSGESHSSGGSRTDSNSSEATLYSQESLYHNKDVSGFDVSSEESLNSDESHPLPPRPYPLGLVVSDRFLPCRLDAIYAHATKNMQAVLVALEAIRTFSLPKDPAFTSWQSPMSEMTSREYQREYNDWKNANSEFEDLFWTYETAMSERLNVNFGPVAFNHSDVREEEKPRKPEQPRSLSTIAQLQQGDCWRNGDVDHIARVFSSQGLDKLVRVIRVYTMWK</sequence>
<feature type="compositionally biased region" description="Polar residues" evidence="1">
    <location>
        <begin position="32"/>
        <end position="44"/>
    </location>
</feature>
<feature type="region of interest" description="Disordered" evidence="1">
    <location>
        <begin position="442"/>
        <end position="466"/>
    </location>
</feature>
<dbReference type="CDD" id="cd02440">
    <property type="entry name" value="AdoMet_MTases"/>
    <property type="match status" value="1"/>
</dbReference>
<feature type="compositionally biased region" description="Polar residues" evidence="1">
    <location>
        <begin position="58"/>
        <end position="70"/>
    </location>
</feature>
<evidence type="ECO:0000259" key="2">
    <source>
        <dbReference type="Pfam" id="PF13649"/>
    </source>
</evidence>
<dbReference type="Proteomes" id="UP001050691">
    <property type="component" value="Unassembled WGS sequence"/>
</dbReference>
<dbReference type="SUPFAM" id="SSF53335">
    <property type="entry name" value="S-adenosyl-L-methionine-dependent methyltransferases"/>
    <property type="match status" value="1"/>
</dbReference>
<feature type="compositionally biased region" description="Low complexity" evidence="1">
    <location>
        <begin position="1"/>
        <end position="18"/>
    </location>
</feature>
<name>A0AAV5AIQ4_9AGAM</name>
<dbReference type="InterPro" id="IPR041698">
    <property type="entry name" value="Methyltransf_25"/>
</dbReference>
<feature type="domain" description="Methyltransferase" evidence="2">
    <location>
        <begin position="239"/>
        <end position="340"/>
    </location>
</feature>
<dbReference type="InterPro" id="IPR029063">
    <property type="entry name" value="SAM-dependent_MTases_sf"/>
</dbReference>
<dbReference type="AlphaFoldDB" id="A0AAV5AIQ4"/>
<evidence type="ECO:0000313" key="3">
    <source>
        <dbReference type="EMBL" id="GJJ11830.1"/>
    </source>
</evidence>
<keyword evidence="4" id="KW-1185">Reference proteome</keyword>
<comment type="caution">
    <text evidence="3">The sequence shown here is derived from an EMBL/GenBank/DDBJ whole genome shotgun (WGS) entry which is preliminary data.</text>
</comment>
<protein>
    <recommendedName>
        <fullName evidence="2">Methyltransferase domain-containing protein</fullName>
    </recommendedName>
</protein>
<reference evidence="3" key="1">
    <citation type="submission" date="2021-10" db="EMBL/GenBank/DDBJ databases">
        <title>De novo Genome Assembly of Clathrus columnatus (Basidiomycota, Fungi) Using Illumina and Nanopore Sequence Data.</title>
        <authorList>
            <person name="Ogiso-Tanaka E."/>
            <person name="Itagaki H."/>
            <person name="Hosoya T."/>
            <person name="Hosaka K."/>
        </authorList>
    </citation>
    <scope>NUCLEOTIDE SEQUENCE</scope>
    <source>
        <strain evidence="3">MO-923</strain>
    </source>
</reference>
<gene>
    <name evidence="3" type="ORF">Clacol_006068</name>
</gene>
<feature type="compositionally biased region" description="Low complexity" evidence="1">
    <location>
        <begin position="450"/>
        <end position="463"/>
    </location>
</feature>
<evidence type="ECO:0000313" key="4">
    <source>
        <dbReference type="Proteomes" id="UP001050691"/>
    </source>
</evidence>